<feature type="domain" description="CobE/GbiG C-terminal" evidence="1">
    <location>
        <begin position="251"/>
        <end position="367"/>
    </location>
</feature>
<dbReference type="AlphaFoldDB" id="A0A347WM15"/>
<evidence type="ECO:0000313" key="4">
    <source>
        <dbReference type="Proteomes" id="UP000263232"/>
    </source>
</evidence>
<dbReference type="Pfam" id="PF11760">
    <property type="entry name" value="CbiG_N"/>
    <property type="match status" value="1"/>
</dbReference>
<feature type="domain" description="Cobalamin synthesis G N-terminal" evidence="2">
    <location>
        <begin position="68"/>
        <end position="148"/>
    </location>
</feature>
<evidence type="ECO:0000313" key="3">
    <source>
        <dbReference type="EMBL" id="AXY26122.1"/>
    </source>
</evidence>
<evidence type="ECO:0000259" key="2">
    <source>
        <dbReference type="Pfam" id="PF11760"/>
    </source>
</evidence>
<dbReference type="InterPro" id="IPR052553">
    <property type="entry name" value="CbiG_hydrolase"/>
</dbReference>
<proteinExistence type="predicted"/>
<organism evidence="3 4">
    <name type="scientific">Suicoccus acidiformans</name>
    <dbReference type="NCBI Taxonomy" id="2036206"/>
    <lineage>
        <taxon>Bacteria</taxon>
        <taxon>Bacillati</taxon>
        <taxon>Bacillota</taxon>
        <taxon>Bacilli</taxon>
        <taxon>Lactobacillales</taxon>
        <taxon>Aerococcaceae</taxon>
        <taxon>Suicoccus</taxon>
    </lineage>
</organism>
<dbReference type="KEGG" id="abae:CL176_08980"/>
<dbReference type="SUPFAM" id="SSF159664">
    <property type="entry name" value="CobE/GbiG C-terminal domain-like"/>
    <property type="match status" value="1"/>
</dbReference>
<dbReference type="Proteomes" id="UP000263232">
    <property type="component" value="Chromosome"/>
</dbReference>
<dbReference type="OrthoDB" id="9781023at2"/>
<dbReference type="InterPro" id="IPR021744">
    <property type="entry name" value="CbiG_N"/>
</dbReference>
<name>A0A347WM15_9LACT</name>
<dbReference type="InterPro" id="IPR038029">
    <property type="entry name" value="GbiG_N_sf"/>
</dbReference>
<reference evidence="3 4" key="1">
    <citation type="submission" date="2017-09" db="EMBL/GenBank/DDBJ databases">
        <title>Complete genome sequence of Oxytococcus suis strain ZY16052.</title>
        <authorList>
            <person name="Li F."/>
        </authorList>
    </citation>
    <scope>NUCLEOTIDE SEQUENCE [LARGE SCALE GENOMIC DNA]</scope>
    <source>
        <strain evidence="3 4">ZY16052</strain>
    </source>
</reference>
<sequence>MKVSRMSIETKGQSMAIHAITQEGRHLARRIQTRHPLADLYVKTRDDADPLEAKYREYGLIDGKMLKTLRENFKKYDSLVCIMASGIVIRGIAPMLESKYEDPAVLLLDEQGRFVVSLLSGHVGGANEYATSLAQELGAQAVITTATDNKGVLGLDMLAKGAGCVYEPRKVLSEQFNMLLAEEQVIALYNEPQLNLVSTSGYQIFKNLPDVNELLDYAGFVMISVRMNALDTYRKKLPEDYALAQLVPKKYVLGVGCRKGVDSEVLSANFRTFCLEHNFLAIGLTKIVSIDLKKEENAIINLAESLNIPFETYSKEDLLEFEDFYPGSNFVKQTVGVSSVAQTSVHKETGEFVLTERYANEGVTFALGKYQ</sequence>
<dbReference type="EMBL" id="CP023434">
    <property type="protein sequence ID" value="AXY26122.1"/>
    <property type="molecule type" value="Genomic_DNA"/>
</dbReference>
<dbReference type="InterPro" id="IPR036518">
    <property type="entry name" value="CobE/GbiG_C_sf"/>
</dbReference>
<dbReference type="Pfam" id="PF01890">
    <property type="entry name" value="CbiG_C"/>
    <property type="match status" value="1"/>
</dbReference>
<dbReference type="Gene3D" id="3.30.420.180">
    <property type="entry name" value="CobE/GbiG C-terminal domain"/>
    <property type="match status" value="1"/>
</dbReference>
<keyword evidence="4" id="KW-1185">Reference proteome</keyword>
<protein>
    <submittedName>
        <fullName evidence="3">Cobalamin biosynthesis protein CbiG</fullName>
    </submittedName>
</protein>
<evidence type="ECO:0000259" key="1">
    <source>
        <dbReference type="Pfam" id="PF01890"/>
    </source>
</evidence>
<dbReference type="InterPro" id="IPR002750">
    <property type="entry name" value="CobE/GbiG_C"/>
</dbReference>
<dbReference type="PANTHER" id="PTHR37477:SF1">
    <property type="entry name" value="COBALT-PRECORRIN-5A HYDROLASE"/>
    <property type="match status" value="1"/>
</dbReference>
<gene>
    <name evidence="3" type="ORF">CL176_08980</name>
</gene>
<accession>A0A347WM15</accession>
<dbReference type="GO" id="GO:0009236">
    <property type="term" value="P:cobalamin biosynthetic process"/>
    <property type="evidence" value="ECO:0007669"/>
    <property type="project" value="InterPro"/>
</dbReference>
<dbReference type="PANTHER" id="PTHR37477">
    <property type="entry name" value="COBALT-PRECORRIN-5A HYDROLASE"/>
    <property type="match status" value="1"/>
</dbReference>
<dbReference type="SUPFAM" id="SSF159672">
    <property type="entry name" value="CbiG N-terminal domain-like"/>
    <property type="match status" value="1"/>
</dbReference>
<dbReference type="Gene3D" id="3.40.50.11220">
    <property type="match status" value="1"/>
</dbReference>